<name>A0A1H3Y3Y8_9BACT</name>
<evidence type="ECO:0000256" key="4">
    <source>
        <dbReference type="SAM" id="Coils"/>
    </source>
</evidence>
<dbReference type="OrthoDB" id="9791237at2"/>
<dbReference type="SUPFAM" id="SSF58104">
    <property type="entry name" value="Methyl-accepting chemotaxis protein (MCP) signaling domain"/>
    <property type="match status" value="1"/>
</dbReference>
<dbReference type="Proteomes" id="UP000199409">
    <property type="component" value="Unassembled WGS sequence"/>
</dbReference>
<evidence type="ECO:0000313" key="9">
    <source>
        <dbReference type="Proteomes" id="UP000199409"/>
    </source>
</evidence>
<dbReference type="Pfam" id="PF00672">
    <property type="entry name" value="HAMP"/>
    <property type="match status" value="1"/>
</dbReference>
<keyword evidence="9" id="KW-1185">Reference proteome</keyword>
<organism evidence="8 9">
    <name type="scientific">Desulfuromusa kysingii</name>
    <dbReference type="NCBI Taxonomy" id="37625"/>
    <lineage>
        <taxon>Bacteria</taxon>
        <taxon>Pseudomonadati</taxon>
        <taxon>Thermodesulfobacteriota</taxon>
        <taxon>Desulfuromonadia</taxon>
        <taxon>Desulfuromonadales</taxon>
        <taxon>Geopsychrobacteraceae</taxon>
        <taxon>Desulfuromusa</taxon>
    </lineage>
</organism>
<dbReference type="SMART" id="SM00283">
    <property type="entry name" value="MA"/>
    <property type="match status" value="1"/>
</dbReference>
<dbReference type="Gene3D" id="1.10.287.950">
    <property type="entry name" value="Methyl-accepting chemotaxis protein"/>
    <property type="match status" value="1"/>
</dbReference>
<keyword evidence="4" id="KW-0175">Coiled coil</keyword>
<feature type="coiled-coil region" evidence="4">
    <location>
        <begin position="214"/>
        <end position="244"/>
    </location>
</feature>
<dbReference type="Pfam" id="PF00015">
    <property type="entry name" value="MCPsignal"/>
    <property type="match status" value="1"/>
</dbReference>
<evidence type="ECO:0000259" key="6">
    <source>
        <dbReference type="PROSITE" id="PS50111"/>
    </source>
</evidence>
<dbReference type="PANTHER" id="PTHR32089">
    <property type="entry name" value="METHYL-ACCEPTING CHEMOTAXIS PROTEIN MCPB"/>
    <property type="match status" value="1"/>
</dbReference>
<sequence>MSLFRDIYVRIEKSVFNTLFRKLFGNITFMFFLQLLLFISIYSNIRALRNILNSADNPQTILLTNIVDRASLQAITLFFISFIVTIGSFLFLRYLFIRPVDNLNRQLEEMNSGEMNLTNQLHATTHDEFQDLAYNYNNFLNQLRGTVHSLRQMGINVAVGATTVVNQAKEASSKAISQGELSAVVFANSEEATQTLGRISDNAQHIAASNSESLNSARDSLNELQSVNHNMEEMLAQIKQHDQSIKIMGDKSRDIRKIISTIQGISFQTGLLSLNAAVEAARAGQAGKGFSVVASEVKKLSEDANKASEQIADQITDMLSSIDHALAEADKINQAATHTMNVSQTTCDHYGNLIREFDDNHGLLTQITASVEEISATNMETHRQVSDIRDLSYIVGERTTSSEQIAVNLQTTSESLQQLVAKFITGEGAFEQILALGRNFRDKAAEHIEQLSKTGVNVFDVNYKEIPNTNPTKYSTSYDQLFAQHLQSLYDQTLSQIPAGIFAICVDVNGYGPTHNSCFAEPLTGHPEHDISNSRDKRMFNDPTGSRSAKNTENFLLQTYMRDTGEVLSDLSLPILLAGRHWGAVRLGFNPEVLLK</sequence>
<feature type="domain" description="HAMP" evidence="7">
    <location>
        <begin position="94"/>
        <end position="148"/>
    </location>
</feature>
<gene>
    <name evidence="8" type="ORF">SAMN05660420_01089</name>
</gene>
<dbReference type="PANTHER" id="PTHR32089:SF112">
    <property type="entry name" value="LYSOZYME-LIKE PROTEIN-RELATED"/>
    <property type="match status" value="1"/>
</dbReference>
<keyword evidence="5" id="KW-0812">Transmembrane</keyword>
<dbReference type="STRING" id="37625.SAMN05660420_01089"/>
<comment type="similarity">
    <text evidence="2">Belongs to the methyl-accepting chemotaxis (MCP) protein family.</text>
</comment>
<dbReference type="InterPro" id="IPR004089">
    <property type="entry name" value="MCPsignal_dom"/>
</dbReference>
<dbReference type="AlphaFoldDB" id="A0A1H3Y3Y8"/>
<evidence type="ECO:0000256" key="1">
    <source>
        <dbReference type="ARBA" id="ARBA00023224"/>
    </source>
</evidence>
<dbReference type="PROSITE" id="PS50885">
    <property type="entry name" value="HAMP"/>
    <property type="match status" value="1"/>
</dbReference>
<feature type="domain" description="Methyl-accepting transducer" evidence="6">
    <location>
        <begin position="153"/>
        <end position="389"/>
    </location>
</feature>
<keyword evidence="5" id="KW-1133">Transmembrane helix</keyword>
<keyword evidence="1 3" id="KW-0807">Transducer</keyword>
<evidence type="ECO:0000313" key="8">
    <source>
        <dbReference type="EMBL" id="SEA06435.1"/>
    </source>
</evidence>
<dbReference type="PROSITE" id="PS50111">
    <property type="entry name" value="CHEMOTAXIS_TRANSDUC_2"/>
    <property type="match status" value="1"/>
</dbReference>
<dbReference type="EMBL" id="FNQN01000003">
    <property type="protein sequence ID" value="SEA06435.1"/>
    <property type="molecule type" value="Genomic_DNA"/>
</dbReference>
<dbReference type="GO" id="GO:0016020">
    <property type="term" value="C:membrane"/>
    <property type="evidence" value="ECO:0007669"/>
    <property type="project" value="InterPro"/>
</dbReference>
<reference evidence="8 9" key="1">
    <citation type="submission" date="2016-10" db="EMBL/GenBank/DDBJ databases">
        <authorList>
            <person name="de Groot N.N."/>
        </authorList>
    </citation>
    <scope>NUCLEOTIDE SEQUENCE [LARGE SCALE GENOMIC DNA]</scope>
    <source>
        <strain evidence="8 9">DSM 7343</strain>
    </source>
</reference>
<evidence type="ECO:0000256" key="3">
    <source>
        <dbReference type="PROSITE-ProRule" id="PRU00284"/>
    </source>
</evidence>
<evidence type="ECO:0000256" key="2">
    <source>
        <dbReference type="ARBA" id="ARBA00029447"/>
    </source>
</evidence>
<dbReference type="InterPro" id="IPR003660">
    <property type="entry name" value="HAMP_dom"/>
</dbReference>
<feature type="transmembrane region" description="Helical" evidence="5">
    <location>
        <begin position="23"/>
        <end position="42"/>
    </location>
</feature>
<protein>
    <submittedName>
        <fullName evidence="8">Methyl-accepting chemotaxis protein</fullName>
    </submittedName>
</protein>
<keyword evidence="5" id="KW-0472">Membrane</keyword>
<evidence type="ECO:0000259" key="7">
    <source>
        <dbReference type="PROSITE" id="PS50885"/>
    </source>
</evidence>
<feature type="transmembrane region" description="Helical" evidence="5">
    <location>
        <begin position="72"/>
        <end position="96"/>
    </location>
</feature>
<evidence type="ECO:0000256" key="5">
    <source>
        <dbReference type="SAM" id="Phobius"/>
    </source>
</evidence>
<dbReference type="RefSeq" id="WP_092345537.1">
    <property type="nucleotide sequence ID" value="NZ_FNQN01000003.1"/>
</dbReference>
<proteinExistence type="inferred from homology"/>
<accession>A0A1H3Y3Y8</accession>
<dbReference type="GO" id="GO:0007165">
    <property type="term" value="P:signal transduction"/>
    <property type="evidence" value="ECO:0007669"/>
    <property type="project" value="UniProtKB-KW"/>
</dbReference>